<protein>
    <submittedName>
        <fullName evidence="1">Uncharacterized protein</fullName>
    </submittedName>
</protein>
<accession>A0AAD7ASD9</accession>
<dbReference type="PANTHER" id="PTHR38887:SF1">
    <property type="entry name" value="RAS MODIFICATION PROTEIN ERF4"/>
    <property type="match status" value="1"/>
</dbReference>
<dbReference type="PANTHER" id="PTHR38887">
    <property type="entry name" value="CHROMOSOME 21, WHOLE GENOME SHOTGUN SEQUENCE"/>
    <property type="match status" value="1"/>
</dbReference>
<gene>
    <name evidence="1" type="ORF">DFH08DRAFT_949071</name>
</gene>
<name>A0AAD7ASD9_9AGAR</name>
<dbReference type="Proteomes" id="UP001218218">
    <property type="component" value="Unassembled WGS sequence"/>
</dbReference>
<dbReference type="AlphaFoldDB" id="A0AAD7ASD9"/>
<organism evidence="1 2">
    <name type="scientific">Mycena albidolilacea</name>
    <dbReference type="NCBI Taxonomy" id="1033008"/>
    <lineage>
        <taxon>Eukaryota</taxon>
        <taxon>Fungi</taxon>
        <taxon>Dikarya</taxon>
        <taxon>Basidiomycota</taxon>
        <taxon>Agaricomycotina</taxon>
        <taxon>Agaricomycetes</taxon>
        <taxon>Agaricomycetidae</taxon>
        <taxon>Agaricales</taxon>
        <taxon>Marasmiineae</taxon>
        <taxon>Mycenaceae</taxon>
        <taxon>Mycena</taxon>
    </lineage>
</organism>
<sequence length="286" mass="31683">MQTSLTSHPLPVAENSARLDKPLGKPFVRAYSTALETYGITKEELLDFIDELNVEKRGNLIWQRLITGGAAIKAAGDVDPTNIVKAVGVAIHAVGKMAAWNTACGPYANKVTYLRKANRELFEPKGLRARILSAKELRAHLGMAPDADLALPIEHEWMHDVPTKEELIEGKRATIRSPHRQFFALDGRVAEMSCSRGGHCVAFRGRQCQKVGRERDTGPADIWRDKHGAATRKAIELRDKALAQPTEAKKQKGLKAARKADFEFRMANRNWWLVIEEASGKGPMSG</sequence>
<evidence type="ECO:0000313" key="1">
    <source>
        <dbReference type="EMBL" id="KAJ7367079.1"/>
    </source>
</evidence>
<proteinExistence type="predicted"/>
<comment type="caution">
    <text evidence="1">The sequence shown here is derived from an EMBL/GenBank/DDBJ whole genome shotgun (WGS) entry which is preliminary data.</text>
</comment>
<evidence type="ECO:0000313" key="2">
    <source>
        <dbReference type="Proteomes" id="UP001218218"/>
    </source>
</evidence>
<reference evidence="1" key="1">
    <citation type="submission" date="2023-03" db="EMBL/GenBank/DDBJ databases">
        <title>Massive genome expansion in bonnet fungi (Mycena s.s.) driven by repeated elements and novel gene families across ecological guilds.</title>
        <authorList>
            <consortium name="Lawrence Berkeley National Laboratory"/>
            <person name="Harder C.B."/>
            <person name="Miyauchi S."/>
            <person name="Viragh M."/>
            <person name="Kuo A."/>
            <person name="Thoen E."/>
            <person name="Andreopoulos B."/>
            <person name="Lu D."/>
            <person name="Skrede I."/>
            <person name="Drula E."/>
            <person name="Henrissat B."/>
            <person name="Morin E."/>
            <person name="Kohler A."/>
            <person name="Barry K."/>
            <person name="LaButti K."/>
            <person name="Morin E."/>
            <person name="Salamov A."/>
            <person name="Lipzen A."/>
            <person name="Mereny Z."/>
            <person name="Hegedus B."/>
            <person name="Baldrian P."/>
            <person name="Stursova M."/>
            <person name="Weitz H."/>
            <person name="Taylor A."/>
            <person name="Grigoriev I.V."/>
            <person name="Nagy L.G."/>
            <person name="Martin F."/>
            <person name="Kauserud H."/>
        </authorList>
    </citation>
    <scope>NUCLEOTIDE SEQUENCE</scope>
    <source>
        <strain evidence="1">CBHHK002</strain>
    </source>
</reference>
<dbReference type="EMBL" id="JARIHO010000002">
    <property type="protein sequence ID" value="KAJ7367079.1"/>
    <property type="molecule type" value="Genomic_DNA"/>
</dbReference>
<keyword evidence="2" id="KW-1185">Reference proteome</keyword>
<dbReference type="InterPro" id="IPR053221">
    <property type="entry name" value="Burnettramic_acid_biosynth"/>
</dbReference>